<accession>A0A3N0A9G6</accession>
<dbReference type="OrthoDB" id="3174659at2"/>
<comment type="caution">
    <text evidence="1">The sequence shown here is derived from an EMBL/GenBank/DDBJ whole genome shotgun (WGS) entry which is preliminary data.</text>
</comment>
<evidence type="ECO:0000313" key="3">
    <source>
        <dbReference type="Proteomes" id="UP000309454"/>
    </source>
</evidence>
<reference evidence="2 3" key="1">
    <citation type="submission" date="2019-04" db="EMBL/GenBank/DDBJ databases">
        <title>Microbes associate with the intestines of laboratory mice.</title>
        <authorList>
            <person name="Navarre W."/>
            <person name="Wong E."/>
            <person name="Huang K.C."/>
            <person name="Tropini C."/>
            <person name="Ng K."/>
            <person name="Yu B."/>
        </authorList>
    </citation>
    <scope>NUCLEOTIDE SEQUENCE [LARGE SCALE GENOMIC DNA]</scope>
    <source>
        <strain evidence="2 3">NM48_B13</strain>
    </source>
</reference>
<gene>
    <name evidence="2" type="ORF">E5982_04130</name>
    <name evidence="1" type="ORF">FHR31_002003</name>
</gene>
<name>A0A3N0A9G6_9ACTN</name>
<keyword evidence="3" id="KW-1185">Reference proteome</keyword>
<dbReference type="Proteomes" id="UP000309454">
    <property type="component" value="Unassembled WGS sequence"/>
</dbReference>
<dbReference type="InterPro" id="IPR014756">
    <property type="entry name" value="Ig_E-set"/>
</dbReference>
<evidence type="ECO:0000313" key="4">
    <source>
        <dbReference type="Proteomes" id="UP000530850"/>
    </source>
</evidence>
<evidence type="ECO:0000313" key="2">
    <source>
        <dbReference type="EMBL" id="TJW11400.1"/>
    </source>
</evidence>
<sequence length="93" mass="10642">MIGRVYGQVGKPVQFKGNAYDFGHSISAIEFSLDEGEHWTRYDTPDTNDYQNLTWTFEYTPEKAGFYVLRVRSVNDAGEHSPESAFAELQVEE</sequence>
<reference evidence="1 4" key="2">
    <citation type="submission" date="2020-08" db="EMBL/GenBank/DDBJ databases">
        <title>Sequencing the genomes of 1000 actinobacteria strains.</title>
        <authorList>
            <person name="Klenk H.-P."/>
        </authorList>
    </citation>
    <scope>NUCLEOTIDE SEQUENCE [LARGE SCALE GENOMIC DNA]</scope>
    <source>
        <strain evidence="1 4">DSM 22242</strain>
    </source>
</reference>
<protein>
    <submittedName>
        <fullName evidence="2">Molybdopterin-binding protein</fullName>
    </submittedName>
</protein>
<proteinExistence type="predicted"/>
<dbReference type="GeneID" id="93357369"/>
<dbReference type="EMBL" id="JACHYA010000010">
    <property type="protein sequence ID" value="MBB3172169.1"/>
    <property type="molecule type" value="Genomic_DNA"/>
</dbReference>
<dbReference type="EMBL" id="SSTM01000002">
    <property type="protein sequence ID" value="TJW11400.1"/>
    <property type="molecule type" value="Genomic_DNA"/>
</dbReference>
<dbReference type="Gene3D" id="2.60.40.650">
    <property type="match status" value="1"/>
</dbReference>
<dbReference type="RefSeq" id="WP_123186056.1">
    <property type="nucleotide sequence ID" value="NZ_CANPEU010000022.1"/>
</dbReference>
<dbReference type="SUPFAM" id="SSF81296">
    <property type="entry name" value="E set domains"/>
    <property type="match status" value="1"/>
</dbReference>
<dbReference type="AlphaFoldDB" id="A0A3N0A9G6"/>
<evidence type="ECO:0000313" key="1">
    <source>
        <dbReference type="EMBL" id="MBB3172169.1"/>
    </source>
</evidence>
<dbReference type="Proteomes" id="UP000530850">
    <property type="component" value="Unassembled WGS sequence"/>
</dbReference>
<organism evidence="1 4">
    <name type="scientific">Parvibacter caecicola</name>
    <dbReference type="NCBI Taxonomy" id="747645"/>
    <lineage>
        <taxon>Bacteria</taxon>
        <taxon>Bacillati</taxon>
        <taxon>Actinomycetota</taxon>
        <taxon>Coriobacteriia</taxon>
        <taxon>Coriobacteriales</taxon>
        <taxon>Coriobacteriaceae</taxon>
        <taxon>Parvibacter</taxon>
    </lineage>
</organism>